<dbReference type="OrthoDB" id="9809421at2"/>
<organism evidence="2 3">
    <name type="scientific">Actinocrispum wychmicini</name>
    <dbReference type="NCBI Taxonomy" id="1213861"/>
    <lineage>
        <taxon>Bacteria</taxon>
        <taxon>Bacillati</taxon>
        <taxon>Actinomycetota</taxon>
        <taxon>Actinomycetes</taxon>
        <taxon>Pseudonocardiales</taxon>
        <taxon>Pseudonocardiaceae</taxon>
        <taxon>Actinocrispum</taxon>
    </lineage>
</organism>
<keyword evidence="3" id="KW-1185">Reference proteome</keyword>
<dbReference type="EMBL" id="SLWS01000005">
    <property type="protein sequence ID" value="TCO58731.1"/>
    <property type="molecule type" value="Genomic_DNA"/>
</dbReference>
<dbReference type="AlphaFoldDB" id="A0A4R2JG34"/>
<comment type="caution">
    <text evidence="2">The sequence shown here is derived from an EMBL/GenBank/DDBJ whole genome shotgun (WGS) entry which is preliminary data.</text>
</comment>
<dbReference type="Pfam" id="PF01936">
    <property type="entry name" value="NYN"/>
    <property type="match status" value="1"/>
</dbReference>
<sequence length="216" mass="24383">MGRAVFYVDGMNAYHGFRSKYGREFLWLDWAALAQQLRQPDEVLVVRYFTTIVAGEPDAAHRQETYLAALTAHRPEVQVVRGRYKKKVNKLRCRVCAERWTCACTPPTYHRTYEEKLTDVALAVAMVRDAAERYGDVSVVVSTDSDMNPAIEATAALAPDRTVYLACPPGRQPEKKHLPTSVTPFLIRRDQLAASLLPDVVCGAQGQRYARPAKWR</sequence>
<gene>
    <name evidence="2" type="ORF">EV192_105803</name>
</gene>
<dbReference type="RefSeq" id="WP_132119674.1">
    <property type="nucleotide sequence ID" value="NZ_SLWS01000005.1"/>
</dbReference>
<dbReference type="InterPro" id="IPR021139">
    <property type="entry name" value="NYN"/>
</dbReference>
<proteinExistence type="predicted"/>
<dbReference type="CDD" id="cd18722">
    <property type="entry name" value="PIN_NicB-like"/>
    <property type="match status" value="1"/>
</dbReference>
<dbReference type="Proteomes" id="UP000295680">
    <property type="component" value="Unassembled WGS sequence"/>
</dbReference>
<accession>A0A4R2JG34</accession>
<dbReference type="GO" id="GO:0004540">
    <property type="term" value="F:RNA nuclease activity"/>
    <property type="evidence" value="ECO:0007669"/>
    <property type="project" value="InterPro"/>
</dbReference>
<evidence type="ECO:0000313" key="2">
    <source>
        <dbReference type="EMBL" id="TCO58731.1"/>
    </source>
</evidence>
<reference evidence="2 3" key="1">
    <citation type="submission" date="2019-03" db="EMBL/GenBank/DDBJ databases">
        <title>Genomic Encyclopedia of Type Strains, Phase IV (KMG-IV): sequencing the most valuable type-strain genomes for metagenomic binning, comparative biology and taxonomic classification.</title>
        <authorList>
            <person name="Goeker M."/>
        </authorList>
    </citation>
    <scope>NUCLEOTIDE SEQUENCE [LARGE SCALE GENOMIC DNA]</scope>
    <source>
        <strain evidence="2 3">DSM 45934</strain>
    </source>
</reference>
<evidence type="ECO:0000259" key="1">
    <source>
        <dbReference type="Pfam" id="PF01936"/>
    </source>
</evidence>
<dbReference type="Gene3D" id="3.40.50.1010">
    <property type="entry name" value="5'-nuclease"/>
    <property type="match status" value="1"/>
</dbReference>
<feature type="domain" description="NYN" evidence="1">
    <location>
        <begin position="7"/>
        <end position="158"/>
    </location>
</feature>
<protein>
    <submittedName>
        <fullName evidence="2">NYN domain-containing protein</fullName>
    </submittedName>
</protein>
<name>A0A4R2JG34_9PSEU</name>
<evidence type="ECO:0000313" key="3">
    <source>
        <dbReference type="Proteomes" id="UP000295680"/>
    </source>
</evidence>